<evidence type="ECO:0000256" key="1">
    <source>
        <dbReference type="ARBA" id="ARBA00022676"/>
    </source>
</evidence>
<dbReference type="Proteomes" id="UP000186102">
    <property type="component" value="Unassembled WGS sequence"/>
</dbReference>
<dbReference type="Gene3D" id="3.90.550.10">
    <property type="entry name" value="Spore Coat Polysaccharide Biosynthesis Protein SpsA, Chain A"/>
    <property type="match status" value="1"/>
</dbReference>
<accession>A0A1Q8QTH5</accession>
<evidence type="ECO:0000313" key="5">
    <source>
        <dbReference type="Proteomes" id="UP000186102"/>
    </source>
</evidence>
<dbReference type="STRING" id="1888891.DSOL_2991"/>
<dbReference type="EMBL" id="MLBF01000023">
    <property type="protein sequence ID" value="OLN30649.1"/>
    <property type="molecule type" value="Genomic_DNA"/>
</dbReference>
<keyword evidence="3" id="KW-0479">Metal-binding</keyword>
<dbReference type="RefSeq" id="WP_075365527.1">
    <property type="nucleotide sequence ID" value="NZ_MLBF01000023.1"/>
</dbReference>
<evidence type="ECO:0000313" key="4">
    <source>
        <dbReference type="EMBL" id="OLN30649.1"/>
    </source>
</evidence>
<comment type="caution">
    <text evidence="4">The sequence shown here is derived from an EMBL/GenBank/DDBJ whole genome shotgun (WGS) entry which is preliminary data.</text>
</comment>
<dbReference type="OrthoDB" id="9798746at2"/>
<dbReference type="PANTHER" id="PTHR13778">
    <property type="entry name" value="GLYCOSYLTRANSFERASE 8 DOMAIN-CONTAINING PROTEIN"/>
    <property type="match status" value="1"/>
</dbReference>
<dbReference type="GO" id="GO:0046872">
    <property type="term" value="F:metal ion binding"/>
    <property type="evidence" value="ECO:0007669"/>
    <property type="project" value="UniProtKB-KW"/>
</dbReference>
<dbReference type="CDD" id="cd04194">
    <property type="entry name" value="GT8_A4GalT_like"/>
    <property type="match status" value="1"/>
</dbReference>
<dbReference type="PANTHER" id="PTHR13778:SF47">
    <property type="entry name" value="LIPOPOLYSACCHARIDE 1,3-GALACTOSYLTRANSFERASE"/>
    <property type="match status" value="1"/>
</dbReference>
<dbReference type="InterPro" id="IPR002495">
    <property type="entry name" value="Glyco_trans_8"/>
</dbReference>
<dbReference type="SUPFAM" id="SSF53448">
    <property type="entry name" value="Nucleotide-diphospho-sugar transferases"/>
    <property type="match status" value="1"/>
</dbReference>
<dbReference type="GO" id="GO:0016757">
    <property type="term" value="F:glycosyltransferase activity"/>
    <property type="evidence" value="ECO:0007669"/>
    <property type="project" value="UniProtKB-KW"/>
</dbReference>
<organism evidence="4 5">
    <name type="scientific">Desulfosporosinus metallidurans</name>
    <dbReference type="NCBI Taxonomy" id="1888891"/>
    <lineage>
        <taxon>Bacteria</taxon>
        <taxon>Bacillati</taxon>
        <taxon>Bacillota</taxon>
        <taxon>Clostridia</taxon>
        <taxon>Eubacteriales</taxon>
        <taxon>Desulfitobacteriaceae</taxon>
        <taxon>Desulfosporosinus</taxon>
    </lineage>
</organism>
<protein>
    <submittedName>
        <fullName evidence="4">Glycosyl transferase, family 8</fullName>
    </submittedName>
</protein>
<evidence type="ECO:0000256" key="2">
    <source>
        <dbReference type="ARBA" id="ARBA00022679"/>
    </source>
</evidence>
<dbReference type="InterPro" id="IPR050748">
    <property type="entry name" value="Glycosyltrans_8_dom-fam"/>
</dbReference>
<sequence>MNVLVTLNSNYLKQLAVMLTSLIQSNPGIHFIVYIAHTSMTGRDFEFINQHVDTLNCTIAEIKIPNDLLSDAPITRRYPKEMYYRIFAAQFLPKKLDRILYLDPDVVAINSLNELYNIDFQENLFAAATDVYEPLERLNRVRLKMPKNSTYVNSGVMMLNLSLLREQQNIDEVFDYIQEYKNRLIFPDQDVINGLYGGRTIIVDPKVYNLSERYFIIHNLHPKNRECKIDLDWIRRNTVIIHYCGKNKPWKDNYKGELGAFYQSFQQYL</sequence>
<dbReference type="Pfam" id="PF01501">
    <property type="entry name" value="Glyco_transf_8"/>
    <property type="match status" value="1"/>
</dbReference>
<keyword evidence="2 4" id="KW-0808">Transferase</keyword>
<reference evidence="4 5" key="1">
    <citation type="submission" date="2016-09" db="EMBL/GenBank/DDBJ databases">
        <title>Complete genome of Desulfosporosinus sp. OL.</title>
        <authorList>
            <person name="Mardanov A."/>
            <person name="Beletsky A."/>
            <person name="Panova A."/>
            <person name="Karnachuk O."/>
            <person name="Ravin N."/>
        </authorList>
    </citation>
    <scope>NUCLEOTIDE SEQUENCE [LARGE SCALE GENOMIC DNA]</scope>
    <source>
        <strain evidence="4 5">OL</strain>
    </source>
</reference>
<dbReference type="AlphaFoldDB" id="A0A1Q8QTH5"/>
<keyword evidence="1" id="KW-0328">Glycosyltransferase</keyword>
<proteinExistence type="predicted"/>
<dbReference type="InterPro" id="IPR029044">
    <property type="entry name" value="Nucleotide-diphossugar_trans"/>
</dbReference>
<keyword evidence="5" id="KW-1185">Reference proteome</keyword>
<evidence type="ECO:0000256" key="3">
    <source>
        <dbReference type="ARBA" id="ARBA00022723"/>
    </source>
</evidence>
<gene>
    <name evidence="4" type="ORF">DSOL_2991</name>
</gene>
<name>A0A1Q8QTH5_9FIRM</name>